<protein>
    <recommendedName>
        <fullName evidence="4 10">Outer-membrane lipoprotein carrier protein</fullName>
    </recommendedName>
</protein>
<comment type="subcellular location">
    <subcellularLocation>
        <location evidence="1 10">Periplasm</location>
    </subcellularLocation>
</comment>
<dbReference type="AlphaFoldDB" id="A0A0B4XIS4"/>
<organism evidence="11 12">
    <name type="scientific">Isoalcanivorax pacificus W11-5</name>
    <dbReference type="NCBI Taxonomy" id="391936"/>
    <lineage>
        <taxon>Bacteria</taxon>
        <taxon>Pseudomonadati</taxon>
        <taxon>Pseudomonadota</taxon>
        <taxon>Gammaproteobacteria</taxon>
        <taxon>Oceanospirillales</taxon>
        <taxon>Alcanivoracaceae</taxon>
        <taxon>Isoalcanivorax</taxon>
    </lineage>
</organism>
<dbReference type="Proteomes" id="UP000006764">
    <property type="component" value="Chromosome"/>
</dbReference>
<evidence type="ECO:0000256" key="2">
    <source>
        <dbReference type="ARBA" id="ARBA00007615"/>
    </source>
</evidence>
<keyword evidence="8 10" id="KW-0653">Protein transport</keyword>
<dbReference type="OrthoDB" id="9787361at2"/>
<feature type="signal peptide" evidence="10">
    <location>
        <begin position="1"/>
        <end position="18"/>
    </location>
</feature>
<evidence type="ECO:0000313" key="11">
    <source>
        <dbReference type="EMBL" id="AJD48209.1"/>
    </source>
</evidence>
<dbReference type="InterPro" id="IPR029046">
    <property type="entry name" value="LolA/LolB/LppX"/>
</dbReference>
<evidence type="ECO:0000256" key="4">
    <source>
        <dbReference type="ARBA" id="ARBA00014035"/>
    </source>
</evidence>
<name>A0A0B4XIS4_9GAMM</name>
<comment type="similarity">
    <text evidence="2 10">Belongs to the LolA family.</text>
</comment>
<evidence type="ECO:0000256" key="10">
    <source>
        <dbReference type="HAMAP-Rule" id="MF_00240"/>
    </source>
</evidence>
<dbReference type="InterPro" id="IPR018323">
    <property type="entry name" value="OM_lipoprot_carrier_LolA_Pbac"/>
</dbReference>
<sequence precursor="true">MKKWYLLVVLALSPAAWAGATEDLVSRLAGVRSMSCDFEQLVLDRGGSRLQEAKGEMQVSRPRQFRWHADSPYEQLVVSNGDVVWIYDVDLDQVIERALGDQVGNTPALLFSGNPEEVANEFTIEEADRHRGRVTYRLRPKGEEPLFSLLEVTFEGDTPRGMRLEDALGQQTTIDFSNVRLNTALDSSLFEFEPPEGADVVSEL</sequence>
<comment type="subunit">
    <text evidence="3 10">Monomer.</text>
</comment>
<proteinExistence type="inferred from homology"/>
<keyword evidence="11" id="KW-0449">Lipoprotein</keyword>
<dbReference type="SUPFAM" id="SSF89392">
    <property type="entry name" value="Prokaryotic lipoproteins and lipoprotein localization factors"/>
    <property type="match status" value="1"/>
</dbReference>
<evidence type="ECO:0000313" key="12">
    <source>
        <dbReference type="Proteomes" id="UP000006764"/>
    </source>
</evidence>
<evidence type="ECO:0000256" key="3">
    <source>
        <dbReference type="ARBA" id="ARBA00011245"/>
    </source>
</evidence>
<keyword evidence="12" id="KW-1185">Reference proteome</keyword>
<dbReference type="CDD" id="cd16325">
    <property type="entry name" value="LolA"/>
    <property type="match status" value="1"/>
</dbReference>
<evidence type="ECO:0000256" key="7">
    <source>
        <dbReference type="ARBA" id="ARBA00022764"/>
    </source>
</evidence>
<dbReference type="PANTHER" id="PTHR35869">
    <property type="entry name" value="OUTER-MEMBRANE LIPOPROTEIN CARRIER PROTEIN"/>
    <property type="match status" value="1"/>
</dbReference>
<comment type="function">
    <text evidence="10">Participates in the translocation of lipoproteins from the inner membrane to the outer membrane. Only forms a complex with a lipoprotein if the residue after the N-terminal Cys is not an aspartate (The Asp acts as a targeting signal to indicate that the lipoprotein should stay in the inner membrane).</text>
</comment>
<dbReference type="GO" id="GO:0044874">
    <property type="term" value="P:lipoprotein localization to outer membrane"/>
    <property type="evidence" value="ECO:0007669"/>
    <property type="project" value="UniProtKB-UniRule"/>
</dbReference>
<feature type="chain" id="PRO_5008984828" description="Outer-membrane lipoprotein carrier protein" evidence="10">
    <location>
        <begin position="19"/>
        <end position="204"/>
    </location>
</feature>
<evidence type="ECO:0000256" key="8">
    <source>
        <dbReference type="ARBA" id="ARBA00022927"/>
    </source>
</evidence>
<dbReference type="EMBL" id="CP004387">
    <property type="protein sequence ID" value="AJD48209.1"/>
    <property type="molecule type" value="Genomic_DNA"/>
</dbReference>
<keyword evidence="5 10" id="KW-0813">Transport</keyword>
<dbReference type="Gene3D" id="2.50.20.10">
    <property type="entry name" value="Lipoprotein localisation LolA/LolB/LppX"/>
    <property type="match status" value="1"/>
</dbReference>
<accession>A0A0B4XIS4</accession>
<keyword evidence="6 10" id="KW-0732">Signal</keyword>
<dbReference type="STRING" id="391936.S7S_08975"/>
<evidence type="ECO:0000256" key="1">
    <source>
        <dbReference type="ARBA" id="ARBA00004418"/>
    </source>
</evidence>
<evidence type="ECO:0000256" key="9">
    <source>
        <dbReference type="ARBA" id="ARBA00023186"/>
    </source>
</evidence>
<dbReference type="KEGG" id="apac:S7S_08975"/>
<dbReference type="HAMAP" id="MF_00240">
    <property type="entry name" value="LolA"/>
    <property type="match status" value="1"/>
</dbReference>
<dbReference type="PANTHER" id="PTHR35869:SF1">
    <property type="entry name" value="OUTER-MEMBRANE LIPOPROTEIN CARRIER PROTEIN"/>
    <property type="match status" value="1"/>
</dbReference>
<dbReference type="NCBIfam" id="TIGR00547">
    <property type="entry name" value="lolA"/>
    <property type="match status" value="1"/>
</dbReference>
<dbReference type="GO" id="GO:0030288">
    <property type="term" value="C:outer membrane-bounded periplasmic space"/>
    <property type="evidence" value="ECO:0007669"/>
    <property type="project" value="TreeGrafter"/>
</dbReference>
<keyword evidence="7 10" id="KW-0574">Periplasm</keyword>
<reference evidence="11 12" key="1">
    <citation type="journal article" date="2012" name="J. Bacteriol.">
        <title>Genome sequence of an alkane-degrading bacterium, Alcanivorax pacificus type strain W11-5, isolated from deep sea sediment.</title>
        <authorList>
            <person name="Lai Q."/>
            <person name="Shao Z."/>
        </authorList>
    </citation>
    <scope>NUCLEOTIDE SEQUENCE [LARGE SCALE GENOMIC DNA]</scope>
    <source>
        <strain evidence="11 12">W11-5</strain>
    </source>
</reference>
<gene>
    <name evidence="10" type="primary">lolA</name>
    <name evidence="11" type="ORF">S7S_08975</name>
</gene>
<dbReference type="RefSeq" id="WP_008737668.1">
    <property type="nucleotide sequence ID" value="NZ_CP004387.1"/>
</dbReference>
<dbReference type="Pfam" id="PF03548">
    <property type="entry name" value="LolA"/>
    <property type="match status" value="1"/>
</dbReference>
<dbReference type="HOGENOM" id="CLU_087560_0_0_6"/>
<dbReference type="InterPro" id="IPR004564">
    <property type="entry name" value="OM_lipoprot_carrier_LolA-like"/>
</dbReference>
<evidence type="ECO:0000256" key="5">
    <source>
        <dbReference type="ARBA" id="ARBA00022448"/>
    </source>
</evidence>
<keyword evidence="9 10" id="KW-0143">Chaperone</keyword>
<evidence type="ECO:0000256" key="6">
    <source>
        <dbReference type="ARBA" id="ARBA00022729"/>
    </source>
</evidence>
<dbReference type="GO" id="GO:0042953">
    <property type="term" value="P:lipoprotein transport"/>
    <property type="evidence" value="ECO:0007669"/>
    <property type="project" value="InterPro"/>
</dbReference>